<evidence type="ECO:0000256" key="1">
    <source>
        <dbReference type="SAM" id="Phobius"/>
    </source>
</evidence>
<feature type="transmembrane region" description="Helical" evidence="1">
    <location>
        <begin position="218"/>
        <end position="239"/>
    </location>
</feature>
<organism evidence="3">
    <name type="scientific">Magnetospirillum gryphiswaldense</name>
    <dbReference type="NCBI Taxonomy" id="55518"/>
    <lineage>
        <taxon>Bacteria</taxon>
        <taxon>Pseudomonadati</taxon>
        <taxon>Pseudomonadota</taxon>
        <taxon>Alphaproteobacteria</taxon>
        <taxon>Rhodospirillales</taxon>
        <taxon>Rhodospirillaceae</taxon>
        <taxon>Magnetospirillum</taxon>
    </lineage>
</organism>
<evidence type="ECO:0000313" key="3">
    <source>
        <dbReference type="EMBL" id="CAM74625.1"/>
    </source>
</evidence>
<keyword evidence="2" id="KW-0732">Signal</keyword>
<sequence length="346" mass="38050">MRLTTIAKMLTVVMATCFAGTALAAEPAAKKEAPKAEPAKVEEEAKPDQIRLGLFITNIYNIDFANNQFSTQFWAWFNHDRKSFTAQSGIEFPSAKNSRILNTVKEERDGKIWAQAKYDVQFNQYWDIRNYPFDRQVLTYILECADADSSGVQFVADQGSKLSDELTLDGWDISNFRVKNVDHEYNTSYGDPDLGADGPSAYSRVIAELELKRNGWRLLFYNFLGFVFGISLSGVVLYVNAVPRLSETIVLATKVAMGTGALFASVGAAYVLQARLPSTTAFTVADAIQGTAFLATLLAVISSLAAEALTKAKRTEAATLMGRLLFASFLLMLAVDAYLLTMAVKS</sequence>
<dbReference type="RefSeq" id="WP_024079829.1">
    <property type="nucleotide sequence ID" value="NZ_CP027527.1"/>
</dbReference>
<dbReference type="Gene3D" id="2.70.170.10">
    <property type="entry name" value="Neurotransmitter-gated ion-channel ligand-binding domain"/>
    <property type="match status" value="1"/>
</dbReference>
<keyword evidence="1" id="KW-1133">Transmembrane helix</keyword>
<name>A4TVG8_9PROT</name>
<keyword evidence="1" id="KW-0812">Transmembrane</keyword>
<proteinExistence type="predicted"/>
<evidence type="ECO:0000256" key="2">
    <source>
        <dbReference type="SAM" id="SignalP"/>
    </source>
</evidence>
<accession>A4TVG8</accession>
<dbReference type="GO" id="GO:0005230">
    <property type="term" value="F:extracellular ligand-gated monoatomic ion channel activity"/>
    <property type="evidence" value="ECO:0007669"/>
    <property type="project" value="InterPro"/>
</dbReference>
<feature type="transmembrane region" description="Helical" evidence="1">
    <location>
        <begin position="251"/>
        <end position="272"/>
    </location>
</feature>
<dbReference type="SUPFAM" id="SSF63712">
    <property type="entry name" value="Nicotinic receptor ligand binding domain-like"/>
    <property type="match status" value="1"/>
</dbReference>
<feature type="transmembrane region" description="Helical" evidence="1">
    <location>
        <begin position="324"/>
        <end position="344"/>
    </location>
</feature>
<evidence type="ECO:0008006" key="4">
    <source>
        <dbReference type="Google" id="ProtNLM"/>
    </source>
</evidence>
<protein>
    <recommendedName>
        <fullName evidence="4">Secreted protein</fullName>
    </recommendedName>
</protein>
<gene>
    <name evidence="3" type="ORF">MGR_2815</name>
</gene>
<feature type="signal peptide" evidence="2">
    <location>
        <begin position="1"/>
        <end position="24"/>
    </location>
</feature>
<dbReference type="GO" id="GO:0016020">
    <property type="term" value="C:membrane"/>
    <property type="evidence" value="ECO:0007669"/>
    <property type="project" value="InterPro"/>
</dbReference>
<dbReference type="EMBL" id="CU459003">
    <property type="protein sequence ID" value="CAM74625.1"/>
    <property type="molecule type" value="Genomic_DNA"/>
</dbReference>
<dbReference type="InterPro" id="IPR036734">
    <property type="entry name" value="Neur_chan_lig-bd_sf"/>
</dbReference>
<reference evidence="3" key="1">
    <citation type="journal article" date="2007" name="J. Bacteriol.">
        <title>Comparative genome analysis of four magnetotactic bacteria reveals a complex set of group-specific genes implicated in magnetosome biomineralization and function.</title>
        <authorList>
            <person name="Richter M."/>
            <person name="Kube M."/>
            <person name="Bazylinski D.A."/>
            <person name="Lombardot T."/>
            <person name="Gloeckner F.O."/>
            <person name="Reinhardt R."/>
            <person name="Schueler D."/>
        </authorList>
    </citation>
    <scope>NUCLEOTIDE SEQUENCE</scope>
    <source>
        <strain evidence="3">MSR-1</strain>
    </source>
</reference>
<feature type="chain" id="PRO_5002672778" description="Secreted protein" evidence="2">
    <location>
        <begin position="25"/>
        <end position="346"/>
    </location>
</feature>
<feature type="transmembrane region" description="Helical" evidence="1">
    <location>
        <begin position="292"/>
        <end position="312"/>
    </location>
</feature>
<keyword evidence="1" id="KW-0472">Membrane</keyword>
<dbReference type="AlphaFoldDB" id="A4TVG8"/>